<gene>
    <name evidence="1" type="ORF">QE404_002451</name>
</gene>
<dbReference type="SUPFAM" id="SSF82784">
    <property type="entry name" value="OsmC-like"/>
    <property type="match status" value="1"/>
</dbReference>
<evidence type="ECO:0000313" key="2">
    <source>
        <dbReference type="Proteomes" id="UP001225072"/>
    </source>
</evidence>
<protein>
    <submittedName>
        <fullName evidence="1">Redox protein</fullName>
    </submittedName>
</protein>
<dbReference type="PANTHER" id="PTHR39624:SF2">
    <property type="entry name" value="OSMC-LIKE PROTEIN"/>
    <property type="match status" value="1"/>
</dbReference>
<evidence type="ECO:0000313" key="1">
    <source>
        <dbReference type="EMBL" id="MDQ1097304.1"/>
    </source>
</evidence>
<proteinExistence type="predicted"/>
<name>A0ABU0TJS8_9FLAO</name>
<sequence length="132" mass="14654">MNVTVTASLGTTQYYTEVTAGDNKFITDEPVDKGGQNKGPNPFEILAASLASCTAATLRMYLDRKGWQAEKINVTVDLEHFPLTKRTIFKRGISFDGSELDTDQVKRLRTIAEACPVHKILTNDIEILTQFS</sequence>
<dbReference type="InterPro" id="IPR015946">
    <property type="entry name" value="KH_dom-like_a/b"/>
</dbReference>
<dbReference type="Gene3D" id="3.30.300.20">
    <property type="match status" value="1"/>
</dbReference>
<dbReference type="PANTHER" id="PTHR39624">
    <property type="entry name" value="PROTEIN INVOLVED IN RIMO-MEDIATED BETA-METHYLTHIOLATION OF RIBOSOMAL PROTEIN S12 YCAO"/>
    <property type="match status" value="1"/>
</dbReference>
<keyword evidence="2" id="KW-1185">Reference proteome</keyword>
<comment type="caution">
    <text evidence="1">The sequence shown here is derived from an EMBL/GenBank/DDBJ whole genome shotgun (WGS) entry which is preliminary data.</text>
</comment>
<accession>A0ABU0TJS8</accession>
<dbReference type="Pfam" id="PF02566">
    <property type="entry name" value="OsmC"/>
    <property type="match status" value="1"/>
</dbReference>
<dbReference type="EMBL" id="JAUTAL010000001">
    <property type="protein sequence ID" value="MDQ1097304.1"/>
    <property type="molecule type" value="Genomic_DNA"/>
</dbReference>
<dbReference type="InterPro" id="IPR003718">
    <property type="entry name" value="OsmC/Ohr_fam"/>
</dbReference>
<dbReference type="RefSeq" id="WP_307450724.1">
    <property type="nucleotide sequence ID" value="NZ_JAUTAL010000001.1"/>
</dbReference>
<dbReference type="Proteomes" id="UP001225072">
    <property type="component" value="Unassembled WGS sequence"/>
</dbReference>
<reference evidence="1 2" key="1">
    <citation type="submission" date="2023-07" db="EMBL/GenBank/DDBJ databases">
        <title>Functional and genomic diversity of the sorghum phyllosphere microbiome.</title>
        <authorList>
            <person name="Shade A."/>
        </authorList>
    </citation>
    <scope>NUCLEOTIDE SEQUENCE [LARGE SCALE GENOMIC DNA]</scope>
    <source>
        <strain evidence="1 2">SORGH_AS_1064</strain>
    </source>
</reference>
<organism evidence="1 2">
    <name type="scientific">Chryseobacterium camelliae</name>
    <dbReference type="NCBI Taxonomy" id="1265445"/>
    <lineage>
        <taxon>Bacteria</taxon>
        <taxon>Pseudomonadati</taxon>
        <taxon>Bacteroidota</taxon>
        <taxon>Flavobacteriia</taxon>
        <taxon>Flavobacteriales</taxon>
        <taxon>Weeksellaceae</taxon>
        <taxon>Chryseobacterium group</taxon>
        <taxon>Chryseobacterium</taxon>
    </lineage>
</organism>
<dbReference type="InterPro" id="IPR036102">
    <property type="entry name" value="OsmC/Ohrsf"/>
</dbReference>